<dbReference type="EMBL" id="JABSTR010001433">
    <property type="protein sequence ID" value="KAH9384026.1"/>
    <property type="molecule type" value="Genomic_DNA"/>
</dbReference>
<comment type="caution">
    <text evidence="2">The sequence shown here is derived from an EMBL/GenBank/DDBJ whole genome shotgun (WGS) entry which is preliminary data.</text>
</comment>
<evidence type="ECO:0000313" key="2">
    <source>
        <dbReference type="EMBL" id="KAH9384026.1"/>
    </source>
</evidence>
<evidence type="ECO:0000256" key="1">
    <source>
        <dbReference type="SAM" id="MobiDB-lite"/>
    </source>
</evidence>
<evidence type="ECO:0000313" key="3">
    <source>
        <dbReference type="Proteomes" id="UP000821853"/>
    </source>
</evidence>
<accession>A0A9J6HAC1</accession>
<sequence length="159" mass="18271">MQKIWALHSRFELREDRKREAAHNVRQLDTLRRDIFKGVPTARLDVPPQPPPPPQLAHLLLPLASQQPPPPPPQQQQQQQQQQTQPQQPPSPYYGLLSPEEMDQLRLQVINGVREELRQLARELAPAATATEASPASLLRQGRLRCRPDLYQTHLFTQL</sequence>
<keyword evidence="3" id="KW-1185">Reference proteome</keyword>
<dbReference type="Proteomes" id="UP000821853">
    <property type="component" value="Unassembled WGS sequence"/>
</dbReference>
<proteinExistence type="predicted"/>
<dbReference type="OrthoDB" id="6421124at2759"/>
<dbReference type="VEuPathDB" id="VectorBase:HLOH_049797"/>
<feature type="compositionally biased region" description="Low complexity" evidence="1">
    <location>
        <begin position="75"/>
        <end position="86"/>
    </location>
</feature>
<organism evidence="2 3">
    <name type="scientific">Haemaphysalis longicornis</name>
    <name type="common">Bush tick</name>
    <dbReference type="NCBI Taxonomy" id="44386"/>
    <lineage>
        <taxon>Eukaryota</taxon>
        <taxon>Metazoa</taxon>
        <taxon>Ecdysozoa</taxon>
        <taxon>Arthropoda</taxon>
        <taxon>Chelicerata</taxon>
        <taxon>Arachnida</taxon>
        <taxon>Acari</taxon>
        <taxon>Parasitiformes</taxon>
        <taxon>Ixodida</taxon>
        <taxon>Ixodoidea</taxon>
        <taxon>Ixodidae</taxon>
        <taxon>Haemaphysalinae</taxon>
        <taxon>Haemaphysalis</taxon>
    </lineage>
</organism>
<dbReference type="AlphaFoldDB" id="A0A9J6HAC1"/>
<feature type="compositionally biased region" description="Low complexity" evidence="1">
    <location>
        <begin position="56"/>
        <end position="66"/>
    </location>
</feature>
<protein>
    <submittedName>
        <fullName evidence="2">Uncharacterized protein</fullName>
    </submittedName>
</protein>
<gene>
    <name evidence="2" type="ORF">HPB48_026009</name>
</gene>
<feature type="region of interest" description="Disordered" evidence="1">
    <location>
        <begin position="41"/>
        <end position="99"/>
    </location>
</feature>
<reference evidence="2 3" key="1">
    <citation type="journal article" date="2020" name="Cell">
        <title>Large-Scale Comparative Analyses of Tick Genomes Elucidate Their Genetic Diversity and Vector Capacities.</title>
        <authorList>
            <consortium name="Tick Genome and Microbiome Consortium (TIGMIC)"/>
            <person name="Jia N."/>
            <person name="Wang J."/>
            <person name="Shi W."/>
            <person name="Du L."/>
            <person name="Sun Y."/>
            <person name="Zhan W."/>
            <person name="Jiang J.F."/>
            <person name="Wang Q."/>
            <person name="Zhang B."/>
            <person name="Ji P."/>
            <person name="Bell-Sakyi L."/>
            <person name="Cui X.M."/>
            <person name="Yuan T.T."/>
            <person name="Jiang B.G."/>
            <person name="Yang W.F."/>
            <person name="Lam T.T."/>
            <person name="Chang Q.C."/>
            <person name="Ding S.J."/>
            <person name="Wang X.J."/>
            <person name="Zhu J.G."/>
            <person name="Ruan X.D."/>
            <person name="Zhao L."/>
            <person name="Wei J.T."/>
            <person name="Ye R.Z."/>
            <person name="Que T.C."/>
            <person name="Du C.H."/>
            <person name="Zhou Y.H."/>
            <person name="Cheng J.X."/>
            <person name="Dai P.F."/>
            <person name="Guo W.B."/>
            <person name="Han X.H."/>
            <person name="Huang E.J."/>
            <person name="Li L.F."/>
            <person name="Wei W."/>
            <person name="Gao Y.C."/>
            <person name="Liu J.Z."/>
            <person name="Shao H.Z."/>
            <person name="Wang X."/>
            <person name="Wang C.C."/>
            <person name="Yang T.C."/>
            <person name="Huo Q.B."/>
            <person name="Li W."/>
            <person name="Chen H.Y."/>
            <person name="Chen S.E."/>
            <person name="Zhou L.G."/>
            <person name="Ni X.B."/>
            <person name="Tian J.H."/>
            <person name="Sheng Y."/>
            <person name="Liu T."/>
            <person name="Pan Y.S."/>
            <person name="Xia L.Y."/>
            <person name="Li J."/>
            <person name="Zhao F."/>
            <person name="Cao W.C."/>
        </authorList>
    </citation>
    <scope>NUCLEOTIDE SEQUENCE [LARGE SCALE GENOMIC DNA]</scope>
    <source>
        <strain evidence="2">HaeL-2018</strain>
    </source>
</reference>
<name>A0A9J6HAC1_HAELO</name>